<dbReference type="Pfam" id="PF01370">
    <property type="entry name" value="Epimerase"/>
    <property type="match status" value="1"/>
</dbReference>
<name>A0A810L5U6_9ACTN</name>
<evidence type="ECO:0000259" key="1">
    <source>
        <dbReference type="Pfam" id="PF01370"/>
    </source>
</evidence>
<keyword evidence="3" id="KW-1185">Reference proteome</keyword>
<dbReference type="EMBL" id="AP023354">
    <property type="protein sequence ID" value="BCJ30713.1"/>
    <property type="molecule type" value="Genomic_DNA"/>
</dbReference>
<dbReference type="InterPro" id="IPR001509">
    <property type="entry name" value="Epimerase_deHydtase"/>
</dbReference>
<proteinExistence type="predicted"/>
<dbReference type="RefSeq" id="WP_030447466.1">
    <property type="nucleotide sequence ID" value="NZ_AP023354.1"/>
</dbReference>
<dbReference type="InterPro" id="IPR036291">
    <property type="entry name" value="NAD(P)-bd_dom_sf"/>
</dbReference>
<organism evidence="2 3">
    <name type="scientific">Actinocatenispora sera</name>
    <dbReference type="NCBI Taxonomy" id="390989"/>
    <lineage>
        <taxon>Bacteria</taxon>
        <taxon>Bacillati</taxon>
        <taxon>Actinomycetota</taxon>
        <taxon>Actinomycetes</taxon>
        <taxon>Micromonosporales</taxon>
        <taxon>Micromonosporaceae</taxon>
        <taxon>Actinocatenispora</taxon>
    </lineage>
</organism>
<reference evidence="2" key="1">
    <citation type="submission" date="2020-08" db="EMBL/GenBank/DDBJ databases">
        <title>Whole genome shotgun sequence of Actinocatenispora sera NBRC 101916.</title>
        <authorList>
            <person name="Komaki H."/>
            <person name="Tamura T."/>
        </authorList>
    </citation>
    <scope>NUCLEOTIDE SEQUENCE</scope>
    <source>
        <strain evidence="2">NBRC 101916</strain>
    </source>
</reference>
<gene>
    <name evidence="2" type="ORF">Asera_48210</name>
</gene>
<evidence type="ECO:0000313" key="2">
    <source>
        <dbReference type="EMBL" id="BCJ30713.1"/>
    </source>
</evidence>
<feature type="domain" description="NAD-dependent epimerase/dehydratase" evidence="1">
    <location>
        <begin position="9"/>
        <end position="206"/>
    </location>
</feature>
<dbReference type="OrthoDB" id="8205493at2"/>
<sequence length="299" mass="31648">MSMHVIVGGGATALATARLLATDGDKVRVVHRRGGPDEPGVEHVALDATDTDALTRLADGAATVFNCAATAYHTWPQTIPPLFGSIRTAAERTGAGYVMLGNLYGYGPVDGPVTAATPQRATGPKGATRAAMWREAKQAHDAGRLRATEVRAGQFLGAGAVSLFSLLVAAPGRVGRPVLVPAELDHPHSFSAIGDVARTLVAVARADSSWGRPWLAPTITATMRELATRFATLAGAPRPQLATMTDREITLLGLTDPFWPELIETRFMDTGRFLVDAGETERAFGLATSEVEEVLREML</sequence>
<dbReference type="SUPFAM" id="SSF51735">
    <property type="entry name" value="NAD(P)-binding Rossmann-fold domains"/>
    <property type="match status" value="1"/>
</dbReference>
<evidence type="ECO:0000313" key="3">
    <source>
        <dbReference type="Proteomes" id="UP000680750"/>
    </source>
</evidence>
<dbReference type="Proteomes" id="UP000680750">
    <property type="component" value="Chromosome"/>
</dbReference>
<dbReference type="Gene3D" id="3.40.50.720">
    <property type="entry name" value="NAD(P)-binding Rossmann-like Domain"/>
    <property type="match status" value="1"/>
</dbReference>
<accession>A0A810L5U6</accession>
<dbReference type="KEGG" id="aser:Asera_48210"/>
<protein>
    <submittedName>
        <fullName evidence="2">NAD-dependent epimerase</fullName>
    </submittedName>
</protein>
<dbReference type="AlphaFoldDB" id="A0A810L5U6"/>